<keyword evidence="3" id="KW-1185">Reference proteome</keyword>
<evidence type="ECO:0000313" key="2">
    <source>
        <dbReference type="EMBL" id="MEX6688451.1"/>
    </source>
</evidence>
<dbReference type="InterPro" id="IPR009081">
    <property type="entry name" value="PP-bd_ACP"/>
</dbReference>
<comment type="caution">
    <text evidence="2">The sequence shown here is derived from an EMBL/GenBank/DDBJ whole genome shotgun (WGS) entry which is preliminary data.</text>
</comment>
<feature type="domain" description="Carrier" evidence="1">
    <location>
        <begin position="18"/>
        <end position="72"/>
    </location>
</feature>
<dbReference type="Proteomes" id="UP001560573">
    <property type="component" value="Unassembled WGS sequence"/>
</dbReference>
<dbReference type="EMBL" id="JAULBC010000004">
    <property type="protein sequence ID" value="MEX6688451.1"/>
    <property type="molecule type" value="Genomic_DNA"/>
</dbReference>
<proteinExistence type="predicted"/>
<name>A0ABV3ZEZ3_9BACT</name>
<accession>A0ABV3ZEZ3</accession>
<sequence>MDFASFLPKFNEQLMEDDLSKISGQTKFRQLSSWDSLTAMAVITMIEDEYKVGINAETFKTFVTVEDIYNHVSSKIVE</sequence>
<gene>
    <name evidence="2" type="ORF">QTN47_13135</name>
</gene>
<protein>
    <submittedName>
        <fullName evidence="2">Acyl carrier protein</fullName>
    </submittedName>
</protein>
<dbReference type="RefSeq" id="WP_369329861.1">
    <property type="nucleotide sequence ID" value="NZ_JAULBC010000004.1"/>
</dbReference>
<dbReference type="Pfam" id="PF00550">
    <property type="entry name" value="PP-binding"/>
    <property type="match status" value="1"/>
</dbReference>
<dbReference type="Gene3D" id="1.10.1200.10">
    <property type="entry name" value="ACP-like"/>
    <property type="match status" value="1"/>
</dbReference>
<evidence type="ECO:0000313" key="3">
    <source>
        <dbReference type="Proteomes" id="UP001560573"/>
    </source>
</evidence>
<dbReference type="InterPro" id="IPR036736">
    <property type="entry name" value="ACP-like_sf"/>
</dbReference>
<organism evidence="2 3">
    <name type="scientific">Danxiaibacter flavus</name>
    <dbReference type="NCBI Taxonomy" id="3049108"/>
    <lineage>
        <taxon>Bacteria</taxon>
        <taxon>Pseudomonadati</taxon>
        <taxon>Bacteroidota</taxon>
        <taxon>Chitinophagia</taxon>
        <taxon>Chitinophagales</taxon>
        <taxon>Chitinophagaceae</taxon>
        <taxon>Danxiaibacter</taxon>
    </lineage>
</organism>
<dbReference type="SUPFAM" id="SSF47336">
    <property type="entry name" value="ACP-like"/>
    <property type="match status" value="1"/>
</dbReference>
<evidence type="ECO:0000259" key="1">
    <source>
        <dbReference type="Pfam" id="PF00550"/>
    </source>
</evidence>
<reference evidence="2 3" key="1">
    <citation type="submission" date="2023-07" db="EMBL/GenBank/DDBJ databases">
        <authorList>
            <person name="Lian W.-H."/>
        </authorList>
    </citation>
    <scope>NUCLEOTIDE SEQUENCE [LARGE SCALE GENOMIC DNA]</scope>
    <source>
        <strain evidence="2 3">SYSU DXS3180</strain>
    </source>
</reference>